<evidence type="ECO:0000256" key="1">
    <source>
        <dbReference type="ARBA" id="ARBA00004370"/>
    </source>
</evidence>
<gene>
    <name evidence="8" type="ORF">Tsubulata_016014</name>
</gene>
<keyword evidence="2 6" id="KW-0812">Transmembrane</keyword>
<dbReference type="Pfam" id="PF04576">
    <property type="entry name" value="Zein-binding"/>
    <property type="match status" value="1"/>
</dbReference>
<dbReference type="EMBL" id="JAKUCV010005127">
    <property type="protein sequence ID" value="KAJ4832462.1"/>
    <property type="molecule type" value="Genomic_DNA"/>
</dbReference>
<dbReference type="PANTHER" id="PTHR31422:SF2">
    <property type="entry name" value="PROTEIN FLOURY 1-LIKE"/>
    <property type="match status" value="1"/>
</dbReference>
<feature type="transmembrane region" description="Helical" evidence="6">
    <location>
        <begin position="63"/>
        <end position="83"/>
    </location>
</feature>
<keyword evidence="5" id="KW-0175">Coiled coil</keyword>
<evidence type="ECO:0000256" key="3">
    <source>
        <dbReference type="ARBA" id="ARBA00022989"/>
    </source>
</evidence>
<sequence>MQILVRFCLSTAFCSVLDLFKGFWRIFWGLLLMAFASFLKLLSQNAHLFKGGSFAFRYFAPSLYFFWLVLVFGVGLKFLGFTWHGKGLVQFLCAIRGKSDDPKNGFCSKKKSLVGSGPEVKFRVRGSSKSLEASRSRSKENPVVIKKLVNSVSGNDRETERCVEDEESDVMALRRLVKTERMRAKMASAELEKERLAAATAAKEAMAMILRLQSEKSAMEIEANQFRKLAEQKLEYYEQVIESLRWDAMEDESEKGELEENLMRFCAQKFSLCESGDEVTQDGGFEASSSFSHPTTEDGLQDLSGFTVDFHSSAL</sequence>
<name>A0A9Q0FL75_9ROSI</name>
<feature type="transmembrane region" description="Helical" evidence="6">
    <location>
        <begin position="24"/>
        <end position="42"/>
    </location>
</feature>
<evidence type="ECO:0000256" key="4">
    <source>
        <dbReference type="ARBA" id="ARBA00023136"/>
    </source>
</evidence>
<organism evidence="8 9">
    <name type="scientific">Turnera subulata</name>
    <dbReference type="NCBI Taxonomy" id="218843"/>
    <lineage>
        <taxon>Eukaryota</taxon>
        <taxon>Viridiplantae</taxon>
        <taxon>Streptophyta</taxon>
        <taxon>Embryophyta</taxon>
        <taxon>Tracheophyta</taxon>
        <taxon>Spermatophyta</taxon>
        <taxon>Magnoliopsida</taxon>
        <taxon>eudicotyledons</taxon>
        <taxon>Gunneridae</taxon>
        <taxon>Pentapetalae</taxon>
        <taxon>rosids</taxon>
        <taxon>fabids</taxon>
        <taxon>Malpighiales</taxon>
        <taxon>Passifloraceae</taxon>
        <taxon>Turnera</taxon>
    </lineage>
</organism>
<proteinExistence type="predicted"/>
<feature type="coiled-coil region" evidence="5">
    <location>
        <begin position="179"/>
        <end position="261"/>
    </location>
</feature>
<protein>
    <recommendedName>
        <fullName evidence="7">GTD-binding domain-containing protein</fullName>
    </recommendedName>
</protein>
<keyword evidence="9" id="KW-1185">Reference proteome</keyword>
<keyword evidence="3 6" id="KW-1133">Transmembrane helix</keyword>
<dbReference type="AlphaFoldDB" id="A0A9Q0FL75"/>
<feature type="domain" description="GTD-binding" evidence="7">
    <location>
        <begin position="168"/>
        <end position="267"/>
    </location>
</feature>
<evidence type="ECO:0000256" key="6">
    <source>
        <dbReference type="SAM" id="Phobius"/>
    </source>
</evidence>
<evidence type="ECO:0000256" key="2">
    <source>
        <dbReference type="ARBA" id="ARBA00022692"/>
    </source>
</evidence>
<keyword evidence="4 6" id="KW-0472">Membrane</keyword>
<evidence type="ECO:0000256" key="5">
    <source>
        <dbReference type="SAM" id="Coils"/>
    </source>
</evidence>
<dbReference type="PROSITE" id="PS51775">
    <property type="entry name" value="GTD_BINDING"/>
    <property type="match status" value="1"/>
</dbReference>
<accession>A0A9Q0FL75</accession>
<reference evidence="8" key="1">
    <citation type="submission" date="2022-02" db="EMBL/GenBank/DDBJ databases">
        <authorList>
            <person name="Henning P.M."/>
            <person name="McCubbin A.G."/>
            <person name="Shore J.S."/>
        </authorList>
    </citation>
    <scope>NUCLEOTIDE SEQUENCE</scope>
    <source>
        <strain evidence="8">F60SS</strain>
        <tissue evidence="8">Leaves</tissue>
    </source>
</reference>
<dbReference type="OrthoDB" id="1100010at2759"/>
<dbReference type="GO" id="GO:0080115">
    <property type="term" value="F:myosin XI tail binding"/>
    <property type="evidence" value="ECO:0007669"/>
    <property type="project" value="UniProtKB-ARBA"/>
</dbReference>
<dbReference type="Proteomes" id="UP001141552">
    <property type="component" value="Unassembled WGS sequence"/>
</dbReference>
<evidence type="ECO:0000313" key="9">
    <source>
        <dbReference type="Proteomes" id="UP001141552"/>
    </source>
</evidence>
<reference evidence="8" key="2">
    <citation type="journal article" date="2023" name="Plants (Basel)">
        <title>Annotation of the Turnera subulata (Passifloraceae) Draft Genome Reveals the S-Locus Evolved after the Divergence of Turneroideae from Passifloroideae in a Stepwise Manner.</title>
        <authorList>
            <person name="Henning P.M."/>
            <person name="Roalson E.H."/>
            <person name="Mir W."/>
            <person name="McCubbin A.G."/>
            <person name="Shore J.S."/>
        </authorList>
    </citation>
    <scope>NUCLEOTIDE SEQUENCE</scope>
    <source>
        <strain evidence="8">F60SS</strain>
    </source>
</reference>
<evidence type="ECO:0000313" key="8">
    <source>
        <dbReference type="EMBL" id="KAJ4832462.1"/>
    </source>
</evidence>
<dbReference type="GO" id="GO:0016020">
    <property type="term" value="C:membrane"/>
    <property type="evidence" value="ECO:0007669"/>
    <property type="project" value="UniProtKB-SubCell"/>
</dbReference>
<dbReference type="InterPro" id="IPR007656">
    <property type="entry name" value="GTD-bd"/>
</dbReference>
<comment type="subcellular location">
    <subcellularLocation>
        <location evidence="1">Membrane</location>
    </subcellularLocation>
</comment>
<dbReference type="PANTHER" id="PTHR31422">
    <property type="entry name" value="BNAANNG28530D PROTEIN"/>
    <property type="match status" value="1"/>
</dbReference>
<comment type="caution">
    <text evidence="8">The sequence shown here is derived from an EMBL/GenBank/DDBJ whole genome shotgun (WGS) entry which is preliminary data.</text>
</comment>
<evidence type="ECO:0000259" key="7">
    <source>
        <dbReference type="PROSITE" id="PS51775"/>
    </source>
</evidence>